<dbReference type="GO" id="GO:0046872">
    <property type="term" value="F:metal ion binding"/>
    <property type="evidence" value="ECO:0007669"/>
    <property type="project" value="UniProtKB-KW"/>
</dbReference>
<accession>A0A6C2UJV9</accession>
<dbReference type="AlphaFoldDB" id="A0A6C2UJV9"/>
<name>A0A6C2UJV9_9BACT</name>
<evidence type="ECO:0000313" key="6">
    <source>
        <dbReference type="EMBL" id="VGO19717.1"/>
    </source>
</evidence>
<dbReference type="Gene3D" id="3.30.1120.10">
    <property type="match status" value="1"/>
</dbReference>
<keyword evidence="4" id="KW-0106">Calcium</keyword>
<dbReference type="Gene3D" id="3.40.720.10">
    <property type="entry name" value="Alkaline Phosphatase, subunit A"/>
    <property type="match status" value="1"/>
</dbReference>
<dbReference type="EMBL" id="CAAHFH010000001">
    <property type="protein sequence ID" value="VGO19717.1"/>
    <property type="molecule type" value="Genomic_DNA"/>
</dbReference>
<keyword evidence="2" id="KW-0479">Metal-binding</keyword>
<feature type="domain" description="Sulfatase N-terminal" evidence="5">
    <location>
        <begin position="28"/>
        <end position="336"/>
    </location>
</feature>
<evidence type="ECO:0000256" key="1">
    <source>
        <dbReference type="ARBA" id="ARBA00008779"/>
    </source>
</evidence>
<dbReference type="FunFam" id="3.40.720.10:FF:000070">
    <property type="entry name" value="Arylsulfatase A"/>
    <property type="match status" value="1"/>
</dbReference>
<gene>
    <name evidence="6" type="primary">atsA_169</name>
    <name evidence="6" type="ORF">SCARR_01776</name>
</gene>
<comment type="similarity">
    <text evidence="1">Belongs to the sulfatase family.</text>
</comment>
<dbReference type="InterPro" id="IPR017850">
    <property type="entry name" value="Alkaline_phosphatase_core_sf"/>
</dbReference>
<keyword evidence="7" id="KW-1185">Reference proteome</keyword>
<evidence type="ECO:0000313" key="7">
    <source>
        <dbReference type="Proteomes" id="UP000346198"/>
    </source>
</evidence>
<proteinExistence type="inferred from homology"/>
<organism evidence="6 7">
    <name type="scientific">Pontiella sulfatireligans</name>
    <dbReference type="NCBI Taxonomy" id="2750658"/>
    <lineage>
        <taxon>Bacteria</taxon>
        <taxon>Pseudomonadati</taxon>
        <taxon>Kiritimatiellota</taxon>
        <taxon>Kiritimatiellia</taxon>
        <taxon>Kiritimatiellales</taxon>
        <taxon>Pontiellaceae</taxon>
        <taxon>Pontiella</taxon>
    </lineage>
</organism>
<dbReference type="PANTHER" id="PTHR42693">
    <property type="entry name" value="ARYLSULFATASE FAMILY MEMBER"/>
    <property type="match status" value="1"/>
</dbReference>
<evidence type="ECO:0000256" key="4">
    <source>
        <dbReference type="ARBA" id="ARBA00022837"/>
    </source>
</evidence>
<dbReference type="InterPro" id="IPR050738">
    <property type="entry name" value="Sulfatase"/>
</dbReference>
<dbReference type="InterPro" id="IPR000917">
    <property type="entry name" value="Sulfatase_N"/>
</dbReference>
<dbReference type="RefSeq" id="WP_136061126.1">
    <property type="nucleotide sequence ID" value="NZ_CAAHFH010000001.1"/>
</dbReference>
<reference evidence="6 7" key="1">
    <citation type="submission" date="2019-04" db="EMBL/GenBank/DDBJ databases">
        <authorList>
            <person name="Van Vliet M D."/>
        </authorList>
    </citation>
    <scope>NUCLEOTIDE SEQUENCE [LARGE SCALE GENOMIC DNA]</scope>
    <source>
        <strain evidence="6 7">F21</strain>
    </source>
</reference>
<dbReference type="Proteomes" id="UP000346198">
    <property type="component" value="Unassembled WGS sequence"/>
</dbReference>
<keyword evidence="3" id="KW-0378">Hydrolase</keyword>
<evidence type="ECO:0000256" key="3">
    <source>
        <dbReference type="ARBA" id="ARBA00022801"/>
    </source>
</evidence>
<dbReference type="PANTHER" id="PTHR42693:SF53">
    <property type="entry name" value="ENDO-4-O-SULFATASE"/>
    <property type="match status" value="1"/>
</dbReference>
<protein>
    <submittedName>
        <fullName evidence="6">Arylsulfatase</fullName>
    </submittedName>
</protein>
<dbReference type="Pfam" id="PF00884">
    <property type="entry name" value="Sulfatase"/>
    <property type="match status" value="1"/>
</dbReference>
<dbReference type="CDD" id="cd16146">
    <property type="entry name" value="ARS_like"/>
    <property type="match status" value="1"/>
</dbReference>
<evidence type="ECO:0000256" key="2">
    <source>
        <dbReference type="ARBA" id="ARBA00022723"/>
    </source>
</evidence>
<sequence>MHIKHVILIAVVAGSVMRPAYSKETKKPNVVIVITDDQGYGDLGFTGNPAIKTPTIDKLRDQSTLLNNFHVDPTCAPTRSALMTGRYSDRVGVWHTVQGRSMLRRREVTMADIFGNNGYATGMFGKWHLGDCYPYRPEDRGFQQCVYHKAGGVGQAPDYWGNDYFDDTYVVNGKLQRFEGFCTDIWFDEGMKFIKANKDKPFFAYIALNAPHKPLYCPEEYSKPYENNPQVSYPEFYGMISNIDDNLAKLMAMLDAEGLADNTILVFMTDNGTAAGLADGRGYDGNMRGMKNSEYDGGHRVPFMLRWPNGKIEAGKSIERITAHIDILPTFIDLCGLTAPKTEYDGSSLRELLYADGKTWPDRALVVETQRVVDPIKWRRCAVMTDKWRLVNDDNGQGLFDIKSDPKQTTDVSDQHPEVVERLRGQYNNFWNDVSKEHDLTSYMVIGSDKSPIVKLSSHDWLIDKLPPWNQGHIKNGDVAEESFWAIEVERDGDYEISLRRWPAEADKGINDGTYGKAYNYKQARMQIGDVDETKEIPEGAKEVTFKVTLKKGITHLAPTFISPELTATPYYAYVTHKPKAGWQTPQGMGIPVYDPSYGRVPPQINKKKVKPIE</sequence>
<dbReference type="GO" id="GO:0004065">
    <property type="term" value="F:arylsulfatase activity"/>
    <property type="evidence" value="ECO:0007669"/>
    <property type="project" value="TreeGrafter"/>
</dbReference>
<dbReference type="PROSITE" id="PS00523">
    <property type="entry name" value="SULFATASE_1"/>
    <property type="match status" value="1"/>
</dbReference>
<dbReference type="InterPro" id="IPR024607">
    <property type="entry name" value="Sulfatase_CS"/>
</dbReference>
<dbReference type="SUPFAM" id="SSF53649">
    <property type="entry name" value="Alkaline phosphatase-like"/>
    <property type="match status" value="1"/>
</dbReference>
<evidence type="ECO:0000259" key="5">
    <source>
        <dbReference type="Pfam" id="PF00884"/>
    </source>
</evidence>